<proteinExistence type="inferred from homology"/>
<dbReference type="PRINTS" id="PR00127">
    <property type="entry name" value="CLPPROTEASEP"/>
</dbReference>
<keyword evidence="8" id="KW-1185">Reference proteome</keyword>
<dbReference type="Pfam" id="PF00574">
    <property type="entry name" value="CLP_protease"/>
    <property type="match status" value="1"/>
</dbReference>
<evidence type="ECO:0000313" key="9">
    <source>
        <dbReference type="WBParaSite" id="SPAL_0001371200.1"/>
    </source>
</evidence>
<dbReference type="SUPFAM" id="SSF52096">
    <property type="entry name" value="ClpP/crotonase"/>
    <property type="match status" value="1"/>
</dbReference>
<dbReference type="PANTHER" id="PTHR10381">
    <property type="entry name" value="ATP-DEPENDENT CLP PROTEASE PROTEOLYTIC SUBUNIT"/>
    <property type="match status" value="1"/>
</dbReference>
<comment type="similarity">
    <text evidence="1 7">Belongs to the peptidase S14 family.</text>
</comment>
<dbReference type="GO" id="GO:0009368">
    <property type="term" value="C:endopeptidase Clp complex"/>
    <property type="evidence" value="ECO:0007669"/>
    <property type="project" value="TreeGrafter"/>
</dbReference>
<evidence type="ECO:0000256" key="6">
    <source>
        <dbReference type="PROSITE-ProRule" id="PRU10086"/>
    </source>
</evidence>
<dbReference type="STRING" id="174720.A0A0N5C6Z7"/>
<dbReference type="GO" id="GO:0004176">
    <property type="term" value="F:ATP-dependent peptidase activity"/>
    <property type="evidence" value="ECO:0007669"/>
    <property type="project" value="InterPro"/>
</dbReference>
<dbReference type="Gene3D" id="3.90.226.10">
    <property type="entry name" value="2-enoyl-CoA Hydratase, Chain A, domain 1"/>
    <property type="match status" value="1"/>
</dbReference>
<evidence type="ECO:0000256" key="2">
    <source>
        <dbReference type="ARBA" id="ARBA00022670"/>
    </source>
</evidence>
<accession>A0A0N5C6Z7</accession>
<dbReference type="GO" id="GO:0004252">
    <property type="term" value="F:serine-type endopeptidase activity"/>
    <property type="evidence" value="ECO:0007669"/>
    <property type="project" value="UniProtKB-EC"/>
</dbReference>
<organism evidence="8 9">
    <name type="scientific">Strongyloides papillosus</name>
    <name type="common">Intestinal threadworm</name>
    <dbReference type="NCBI Taxonomy" id="174720"/>
    <lineage>
        <taxon>Eukaryota</taxon>
        <taxon>Metazoa</taxon>
        <taxon>Ecdysozoa</taxon>
        <taxon>Nematoda</taxon>
        <taxon>Chromadorea</taxon>
        <taxon>Rhabditida</taxon>
        <taxon>Tylenchina</taxon>
        <taxon>Panagrolaimomorpha</taxon>
        <taxon>Strongyloidoidea</taxon>
        <taxon>Strongyloididae</taxon>
        <taxon>Strongyloides</taxon>
    </lineage>
</organism>
<dbReference type="GO" id="GO:0006515">
    <property type="term" value="P:protein quality control for misfolded or incompletely synthesized proteins"/>
    <property type="evidence" value="ECO:0007669"/>
    <property type="project" value="TreeGrafter"/>
</dbReference>
<protein>
    <recommendedName>
        <fullName evidence="7">ATP-dependent Clp protease proteolytic subunit</fullName>
    </recommendedName>
</protein>
<evidence type="ECO:0000256" key="7">
    <source>
        <dbReference type="RuleBase" id="RU003567"/>
    </source>
</evidence>
<dbReference type="WBParaSite" id="SPAL_0001371200.1">
    <property type="protein sequence ID" value="SPAL_0001371200.1"/>
    <property type="gene ID" value="SPAL_0001371200"/>
</dbReference>
<evidence type="ECO:0000256" key="5">
    <source>
        <dbReference type="ARBA" id="ARBA00034021"/>
    </source>
</evidence>
<evidence type="ECO:0000256" key="3">
    <source>
        <dbReference type="ARBA" id="ARBA00022801"/>
    </source>
</evidence>
<dbReference type="InterPro" id="IPR001907">
    <property type="entry name" value="ClpP"/>
</dbReference>
<keyword evidence="3" id="KW-0378">Hydrolase</keyword>
<comment type="catalytic activity">
    <reaction evidence="5 6">
        <text>Hydrolysis of proteins to small peptides in the presence of ATP and magnesium. alpha-casein is the usual test substrate. In the absence of ATP, only oligopeptides shorter than five residues are hydrolyzed (such as succinyl-Leu-Tyr-|-NHMec, and Leu-Tyr-Leu-|-Tyr-Trp, in which cleavage of the -Tyr-|-Leu- and -Tyr-|-Trp bonds also occurs).</text>
        <dbReference type="EC" id="3.4.21.92"/>
    </reaction>
</comment>
<evidence type="ECO:0000256" key="4">
    <source>
        <dbReference type="ARBA" id="ARBA00022825"/>
    </source>
</evidence>
<dbReference type="Proteomes" id="UP000046392">
    <property type="component" value="Unplaced"/>
</dbReference>
<keyword evidence="2" id="KW-0645">Protease</keyword>
<name>A0A0N5C6Z7_STREA</name>
<dbReference type="GO" id="GO:0051117">
    <property type="term" value="F:ATPase binding"/>
    <property type="evidence" value="ECO:0007669"/>
    <property type="project" value="TreeGrafter"/>
</dbReference>
<dbReference type="CDD" id="cd07017">
    <property type="entry name" value="S14_ClpP_2"/>
    <property type="match status" value="1"/>
</dbReference>
<dbReference type="AlphaFoldDB" id="A0A0N5C6Z7"/>
<evidence type="ECO:0000313" key="8">
    <source>
        <dbReference type="Proteomes" id="UP000046392"/>
    </source>
</evidence>
<dbReference type="InterPro" id="IPR029045">
    <property type="entry name" value="ClpP/crotonase-like_dom_sf"/>
</dbReference>
<dbReference type="PROSITE" id="PS00382">
    <property type="entry name" value="CLP_PROTEASE_HIS"/>
    <property type="match status" value="1"/>
</dbReference>
<sequence length="323" mass="36323">MGAKDGSLDETLEHILKEIPSITTYILEDKSTISFKCTNNRHFDELVEVACYNLRDYTISKFLLPYDINFQNLEYIIIFLAVKKVFVIGEDLKVVQDIFKKLESVLLKTEVPIKLLEDQETQDVRGVRDTIAKKASNSEVITQLSNAMAMVVNLYILLKNMDIINDLSAQAALLCYTSGSVTASLRIYDYMQYITAPVAIWCIGQACSMGSLLLVAGAKDMRTELANSSTMVHQPSGGVQGTASDILISDKEIKYLGTRLNEIYIHHTGQPRKVISECFDRDYFMSVHEVLEFGLVEKVEPHNEITPSLGRNKTKRVSLNTMC</sequence>
<dbReference type="InterPro" id="IPR023562">
    <property type="entry name" value="ClpP/TepA"/>
</dbReference>
<feature type="active site" evidence="6">
    <location>
        <position position="233"/>
    </location>
</feature>
<dbReference type="PANTHER" id="PTHR10381:SF11">
    <property type="entry name" value="ATP-DEPENDENT CLP PROTEASE PROTEOLYTIC SUBUNIT, MITOCHONDRIAL"/>
    <property type="match status" value="1"/>
</dbReference>
<reference evidence="9" key="1">
    <citation type="submission" date="2017-02" db="UniProtKB">
        <authorList>
            <consortium name="WormBaseParasite"/>
        </authorList>
    </citation>
    <scope>IDENTIFICATION</scope>
</reference>
<keyword evidence="4" id="KW-0720">Serine protease</keyword>
<evidence type="ECO:0000256" key="1">
    <source>
        <dbReference type="ARBA" id="ARBA00007039"/>
    </source>
</evidence>
<dbReference type="InterPro" id="IPR033135">
    <property type="entry name" value="ClpP_His_AS"/>
</dbReference>